<feature type="region of interest" description="Disordered" evidence="1">
    <location>
        <begin position="605"/>
        <end position="646"/>
    </location>
</feature>
<feature type="compositionally biased region" description="Basic residues" evidence="1">
    <location>
        <begin position="369"/>
        <end position="380"/>
    </location>
</feature>
<sequence length="687" mass="75596">AAQSEQFSSFTRTANQTARGHALPLPQFLTMPSEARGDSRPRRRHRHRRHSSSRDRRRSDNRSNSRRKAFNAVSGTTATAKELVASFKTMTLSKSMLQHPPPPLPPIPATRSAAYPAATTTLDDEDDENAFTLLDCMSIVLGGGDSLDKRRPQRQRGLNLQDAMNTVSSRSSSSSRDHRSHRATRHRHCRRCQEHHLRRHEQRQRHQRRPSPAAGDAAAAATVAIDPDADAAAWQKRQPLPLAARRSCFGGFERIDNPISVEEAAPLATPQPLAEWAREAVQPPGAACWLFRCSELPLLPHTAASVRLPPTPPPLHSPASPMSTSVTGTTASEQRRHRRRHRHCRHRCRRTLDDNGDGDGDRDGDLRDRQRHRSRRRRSLRQLEGGVGDEVAAASHDDSVIDISASTLAIDVGRSVAEAPSRRHLLEPPMPPSHRVRVPAGATSGQPPPKTPTAAAAATAAAANAALVYGGRLTRKAARTARSVSRQLRRAMCGRHAETEDLEGRQAPVESQLCDQLKQLQRQQQQQHEVQSELPAASCQLSNANANNDKAEAGGRCRCSDDDDEDFSSLLRTLDRARRRQRRHSANQSEVHAAPAHFEFFVRAGESSTSSASPSSRSFVSEDSQTQQQQMPPPPPPSRGSRRPHGNLSRKIELINSMAESLLGLSQSLKGCVGNINKSLGLMCEPE</sequence>
<feature type="compositionally biased region" description="Polar residues" evidence="1">
    <location>
        <begin position="156"/>
        <end position="167"/>
    </location>
</feature>
<dbReference type="Proteomes" id="UP000215902">
    <property type="component" value="Unassembled WGS sequence"/>
</dbReference>
<feature type="compositionally biased region" description="Polar residues" evidence="1">
    <location>
        <begin position="1"/>
        <end position="18"/>
    </location>
</feature>
<keyword evidence="3" id="KW-1185">Reference proteome</keyword>
<gene>
    <name evidence="2" type="ORF">BOX15_Mlig010556g2</name>
</gene>
<feature type="compositionally biased region" description="Basic and acidic residues" evidence="1">
    <location>
        <begin position="52"/>
        <end position="63"/>
    </location>
</feature>
<dbReference type="AlphaFoldDB" id="A0A267EU36"/>
<feature type="region of interest" description="Disordered" evidence="1">
    <location>
        <begin position="143"/>
        <end position="218"/>
    </location>
</feature>
<dbReference type="EMBL" id="NIVC01001689">
    <property type="protein sequence ID" value="PAA65050.1"/>
    <property type="molecule type" value="Genomic_DNA"/>
</dbReference>
<feature type="compositionally biased region" description="Basic residues" evidence="1">
    <location>
        <begin position="41"/>
        <end position="51"/>
    </location>
</feature>
<evidence type="ECO:0000313" key="3">
    <source>
        <dbReference type="Proteomes" id="UP000215902"/>
    </source>
</evidence>
<feature type="region of interest" description="Disordered" evidence="1">
    <location>
        <begin position="1"/>
        <end position="75"/>
    </location>
</feature>
<feature type="non-terminal residue" evidence="2">
    <location>
        <position position="1"/>
    </location>
</feature>
<feature type="compositionally biased region" description="Low complexity" evidence="1">
    <location>
        <begin position="607"/>
        <end position="630"/>
    </location>
</feature>
<name>A0A267EU36_9PLAT</name>
<comment type="caution">
    <text evidence="2">The sequence shown here is derived from an EMBL/GenBank/DDBJ whole genome shotgun (WGS) entry which is preliminary data.</text>
</comment>
<protein>
    <submittedName>
        <fullName evidence="2">Uncharacterized protein</fullName>
    </submittedName>
</protein>
<feature type="compositionally biased region" description="Basic residues" evidence="1">
    <location>
        <begin position="335"/>
        <end position="349"/>
    </location>
</feature>
<feature type="region of interest" description="Disordered" evidence="1">
    <location>
        <begin position="305"/>
        <end position="390"/>
    </location>
</feature>
<evidence type="ECO:0000313" key="2">
    <source>
        <dbReference type="EMBL" id="PAA65050.1"/>
    </source>
</evidence>
<organism evidence="2 3">
    <name type="scientific">Macrostomum lignano</name>
    <dbReference type="NCBI Taxonomy" id="282301"/>
    <lineage>
        <taxon>Eukaryota</taxon>
        <taxon>Metazoa</taxon>
        <taxon>Spiralia</taxon>
        <taxon>Lophotrochozoa</taxon>
        <taxon>Platyhelminthes</taxon>
        <taxon>Rhabditophora</taxon>
        <taxon>Macrostomorpha</taxon>
        <taxon>Macrostomida</taxon>
        <taxon>Macrostomidae</taxon>
        <taxon>Macrostomum</taxon>
    </lineage>
</organism>
<reference evidence="2 3" key="1">
    <citation type="submission" date="2017-06" db="EMBL/GenBank/DDBJ databases">
        <title>A platform for efficient transgenesis in Macrostomum lignano, a flatworm model organism for stem cell research.</title>
        <authorList>
            <person name="Berezikov E."/>
        </authorList>
    </citation>
    <scope>NUCLEOTIDE SEQUENCE [LARGE SCALE GENOMIC DNA]</scope>
    <source>
        <strain evidence="2">DV1</strain>
        <tissue evidence="2">Whole organism</tissue>
    </source>
</reference>
<feature type="compositionally biased region" description="Basic residues" evidence="1">
    <location>
        <begin position="196"/>
        <end position="209"/>
    </location>
</feature>
<feature type="compositionally biased region" description="Basic residues" evidence="1">
    <location>
        <begin position="178"/>
        <end position="190"/>
    </location>
</feature>
<accession>A0A267EU36</accession>
<evidence type="ECO:0000256" key="1">
    <source>
        <dbReference type="SAM" id="MobiDB-lite"/>
    </source>
</evidence>
<proteinExistence type="predicted"/>
<feature type="compositionally biased region" description="Basic and acidic residues" evidence="1">
    <location>
        <begin position="359"/>
        <end position="368"/>
    </location>
</feature>